<name>A0A8S1GWN1_9PELO</name>
<dbReference type="EMBL" id="CAJGYM010000006">
    <property type="protein sequence ID" value="CAD6187223.1"/>
    <property type="molecule type" value="Genomic_DNA"/>
</dbReference>
<gene>
    <name evidence="1" type="ORF">CAUJ_LOCUS3142</name>
</gene>
<dbReference type="Proteomes" id="UP000835052">
    <property type="component" value="Unassembled WGS sequence"/>
</dbReference>
<keyword evidence="2" id="KW-1185">Reference proteome</keyword>
<evidence type="ECO:0000313" key="2">
    <source>
        <dbReference type="Proteomes" id="UP000835052"/>
    </source>
</evidence>
<proteinExistence type="predicted"/>
<dbReference type="AlphaFoldDB" id="A0A8S1GWN1"/>
<reference evidence="1" key="1">
    <citation type="submission" date="2020-10" db="EMBL/GenBank/DDBJ databases">
        <authorList>
            <person name="Kikuchi T."/>
        </authorList>
    </citation>
    <scope>NUCLEOTIDE SEQUENCE</scope>
    <source>
        <strain evidence="1">NKZ352</strain>
    </source>
</reference>
<protein>
    <submittedName>
        <fullName evidence="1">Uncharacterized protein</fullName>
    </submittedName>
</protein>
<organism evidence="1 2">
    <name type="scientific">Caenorhabditis auriculariae</name>
    <dbReference type="NCBI Taxonomy" id="2777116"/>
    <lineage>
        <taxon>Eukaryota</taxon>
        <taxon>Metazoa</taxon>
        <taxon>Ecdysozoa</taxon>
        <taxon>Nematoda</taxon>
        <taxon>Chromadorea</taxon>
        <taxon>Rhabditida</taxon>
        <taxon>Rhabditina</taxon>
        <taxon>Rhabditomorpha</taxon>
        <taxon>Rhabditoidea</taxon>
        <taxon>Rhabditidae</taxon>
        <taxon>Peloderinae</taxon>
        <taxon>Caenorhabditis</taxon>
    </lineage>
</organism>
<evidence type="ECO:0000313" key="1">
    <source>
        <dbReference type="EMBL" id="CAD6187223.1"/>
    </source>
</evidence>
<accession>A0A8S1GWN1</accession>
<sequence length="71" mass="7923">MPIYATQTIVFAHGRRATELDRRAADLIRPPGWPSRTCPTVPTVCSPYSYLFTYTVSLVHAAPVEGEPRSF</sequence>
<comment type="caution">
    <text evidence="1">The sequence shown here is derived from an EMBL/GenBank/DDBJ whole genome shotgun (WGS) entry which is preliminary data.</text>
</comment>